<feature type="region of interest" description="Disordered" evidence="10">
    <location>
        <begin position="243"/>
        <end position="263"/>
    </location>
</feature>
<feature type="topological domain" description="Cytoplasmic" evidence="9">
    <location>
        <begin position="223"/>
        <end position="263"/>
    </location>
</feature>
<comment type="subcellular location">
    <subcellularLocation>
        <location evidence="1">Endoplasmic reticulum membrane</location>
        <topology evidence="1">Multi-pass membrane protein</topology>
    </subcellularLocation>
</comment>
<evidence type="ECO:0000256" key="4">
    <source>
        <dbReference type="ARBA" id="ARBA00022692"/>
    </source>
</evidence>
<dbReference type="AlphaFoldDB" id="A0AA39GGU5"/>
<evidence type="ECO:0008006" key="13">
    <source>
        <dbReference type="Google" id="ProtNLM"/>
    </source>
</evidence>
<dbReference type="Proteomes" id="UP001175261">
    <property type="component" value="Unassembled WGS sequence"/>
</dbReference>
<dbReference type="InterPro" id="IPR028945">
    <property type="entry name" value="Get1"/>
</dbReference>
<dbReference type="FunFam" id="1.10.287.660:FF:000006">
    <property type="entry name" value="Protein GET1"/>
    <property type="match status" value="1"/>
</dbReference>
<dbReference type="Gene3D" id="1.10.287.660">
    <property type="entry name" value="Helix hairpin bin"/>
    <property type="match status" value="1"/>
</dbReference>
<comment type="caution">
    <text evidence="9">Lacks conserved residue(s) required for the propagation of feature annotation.</text>
</comment>
<proteinExistence type="inferred from homology"/>
<dbReference type="GO" id="GO:0043529">
    <property type="term" value="C:GET complex"/>
    <property type="evidence" value="ECO:0007669"/>
    <property type="project" value="InterPro"/>
</dbReference>
<dbReference type="Pfam" id="PF04420">
    <property type="entry name" value="CHD5"/>
    <property type="match status" value="1"/>
</dbReference>
<keyword evidence="5 9" id="KW-0256">Endoplasmic reticulum</keyword>
<organism evidence="11 12">
    <name type="scientific">Sarocladium strictum</name>
    <name type="common">Black bundle disease fungus</name>
    <name type="synonym">Acremonium strictum</name>
    <dbReference type="NCBI Taxonomy" id="5046"/>
    <lineage>
        <taxon>Eukaryota</taxon>
        <taxon>Fungi</taxon>
        <taxon>Dikarya</taxon>
        <taxon>Ascomycota</taxon>
        <taxon>Pezizomycotina</taxon>
        <taxon>Sordariomycetes</taxon>
        <taxon>Hypocreomycetidae</taxon>
        <taxon>Hypocreales</taxon>
        <taxon>Sarocladiaceae</taxon>
        <taxon>Sarocladium</taxon>
    </lineage>
</organism>
<evidence type="ECO:0000256" key="3">
    <source>
        <dbReference type="ARBA" id="ARBA00022448"/>
    </source>
</evidence>
<keyword evidence="12" id="KW-1185">Reference proteome</keyword>
<evidence type="ECO:0000256" key="10">
    <source>
        <dbReference type="SAM" id="MobiDB-lite"/>
    </source>
</evidence>
<gene>
    <name evidence="9" type="primary">GET1</name>
    <name evidence="11" type="ORF">NLU13_5229</name>
</gene>
<comment type="similarity">
    <text evidence="2 9">Belongs to the WRB/GET1 family.</text>
</comment>
<keyword evidence="6 9" id="KW-1133">Transmembrane helix</keyword>
<evidence type="ECO:0000256" key="6">
    <source>
        <dbReference type="ARBA" id="ARBA00022989"/>
    </source>
</evidence>
<feature type="coiled-coil region" evidence="9">
    <location>
        <begin position="124"/>
        <end position="151"/>
    </location>
</feature>
<evidence type="ECO:0000256" key="5">
    <source>
        <dbReference type="ARBA" id="ARBA00022824"/>
    </source>
</evidence>
<evidence type="ECO:0000256" key="9">
    <source>
        <dbReference type="HAMAP-Rule" id="MF_03113"/>
    </source>
</evidence>
<evidence type="ECO:0000256" key="8">
    <source>
        <dbReference type="ARBA" id="ARBA00023136"/>
    </source>
</evidence>
<comment type="caution">
    <text evidence="11">The sequence shown here is derived from an EMBL/GenBank/DDBJ whole genome shotgun (WGS) entry which is preliminary data.</text>
</comment>
<keyword evidence="7 9" id="KW-0175">Coiled coil</keyword>
<evidence type="ECO:0000313" key="12">
    <source>
        <dbReference type="Proteomes" id="UP001175261"/>
    </source>
</evidence>
<name>A0AA39GGU5_SARSR</name>
<keyword evidence="3 9" id="KW-0813">Transport</keyword>
<dbReference type="GO" id="GO:0005789">
    <property type="term" value="C:endoplasmic reticulum membrane"/>
    <property type="evidence" value="ECO:0007669"/>
    <property type="project" value="UniProtKB-SubCell"/>
</dbReference>
<evidence type="ECO:0000256" key="1">
    <source>
        <dbReference type="ARBA" id="ARBA00004477"/>
    </source>
</evidence>
<accession>A0AA39GGU5</accession>
<dbReference type="HAMAP" id="MF_03113">
    <property type="entry name" value="Get1"/>
    <property type="match status" value="1"/>
</dbReference>
<keyword evidence="4 9" id="KW-0812">Transmembrane</keyword>
<protein>
    <recommendedName>
        <fullName evidence="13">Guided entry of tail-anchored proteins 1</fullName>
    </recommendedName>
</protein>
<evidence type="ECO:0000313" key="11">
    <source>
        <dbReference type="EMBL" id="KAK0386916.1"/>
    </source>
</evidence>
<dbReference type="InterPro" id="IPR029012">
    <property type="entry name" value="Helix_hairpin_bin_sf"/>
</dbReference>
<dbReference type="PANTHER" id="PTHR42650">
    <property type="entry name" value="TAIL-ANCHORED PROTEIN INSERTION RECEPTOR WRB"/>
    <property type="match status" value="1"/>
</dbReference>
<dbReference type="GO" id="GO:0071816">
    <property type="term" value="P:tail-anchored membrane protein insertion into ER membrane"/>
    <property type="evidence" value="ECO:0007669"/>
    <property type="project" value="InterPro"/>
</dbReference>
<dbReference type="EMBL" id="JAPDFR010000004">
    <property type="protein sequence ID" value="KAK0386916.1"/>
    <property type="molecule type" value="Genomic_DNA"/>
</dbReference>
<reference evidence="11" key="1">
    <citation type="submission" date="2022-10" db="EMBL/GenBank/DDBJ databases">
        <title>Determination and structural analysis of whole genome sequence of Sarocladium strictum F4-1.</title>
        <authorList>
            <person name="Hu L."/>
            <person name="Jiang Y."/>
        </authorList>
    </citation>
    <scope>NUCLEOTIDE SEQUENCE</scope>
    <source>
        <strain evidence="11">F4-1</strain>
    </source>
</reference>
<dbReference type="GO" id="GO:0043495">
    <property type="term" value="F:protein-membrane adaptor activity"/>
    <property type="evidence" value="ECO:0007669"/>
    <property type="project" value="TreeGrafter"/>
</dbReference>
<dbReference type="PANTHER" id="PTHR42650:SF1">
    <property type="entry name" value="GUIDED ENTRY OF TAIL-ANCHORED PROTEINS FACTOR 1"/>
    <property type="match status" value="1"/>
</dbReference>
<feature type="topological domain" description="Lumenal" evidence="9">
    <location>
        <begin position="1"/>
        <end position="54"/>
    </location>
</feature>
<evidence type="ECO:0000256" key="2">
    <source>
        <dbReference type="ARBA" id="ARBA00010799"/>
    </source>
</evidence>
<dbReference type="InterPro" id="IPR027538">
    <property type="entry name" value="Get1_fungi"/>
</dbReference>
<keyword evidence="8 9" id="KW-0472">Membrane</keyword>
<sequence>MEGPVSRDPLTEALRTSMLPTHVGHEIWPASASELHNYHAAHALILLTADMSHLLVLVFVIEAVVHTVNAVGAAAINDLIWTAVNLLPIATSEEAKKKKKLQVDYLKVRGELNATSSQDEFAKWAKLRRQHDKLLEQLEAAKKNQEAARATFDKYLTAARLILTRAPQYIIPFWYGKEAMFWLPYGWFPYWAEWLISFPRAPLGSVSIASWQLACTGMVTLIGELVTGIGGLVAAMGRKQEVKEKQGKRMEEPVKAESEKKEL</sequence>
<evidence type="ECO:0000256" key="7">
    <source>
        <dbReference type="ARBA" id="ARBA00023054"/>
    </source>
</evidence>